<dbReference type="GO" id="GO:0006308">
    <property type="term" value="P:DNA catabolic process"/>
    <property type="evidence" value="ECO:0007669"/>
    <property type="project" value="UniProtKB-UniRule"/>
</dbReference>
<dbReference type="EC" id="3.1.22.-" evidence="2"/>
<dbReference type="GO" id="GO:0031573">
    <property type="term" value="P:mitotic intra-S DNA damage checkpoint signaling"/>
    <property type="evidence" value="ECO:0007669"/>
    <property type="project" value="TreeGrafter"/>
</dbReference>
<dbReference type="GO" id="GO:0048476">
    <property type="term" value="C:Holliday junction resolvase complex"/>
    <property type="evidence" value="ECO:0007669"/>
    <property type="project" value="UniProtKB-UniRule"/>
</dbReference>
<gene>
    <name evidence="5" type="ORF">ASEP1449_LOCUS17798</name>
</gene>
<comment type="similarity">
    <text evidence="2">Belongs to the XPF family.</text>
</comment>
<comment type="subunit">
    <text evidence="2">Interacts with EME1.</text>
</comment>
<keyword evidence="2" id="KW-0227">DNA damage</keyword>
<dbReference type="CDD" id="cd20074">
    <property type="entry name" value="XPF_nuclease_Mus81"/>
    <property type="match status" value="1"/>
</dbReference>
<dbReference type="InterPro" id="IPR011335">
    <property type="entry name" value="Restrct_endonuc-II-like"/>
</dbReference>
<reference evidence="5" key="1">
    <citation type="submission" date="2021-01" db="EMBL/GenBank/DDBJ databases">
        <authorList>
            <person name="Corre E."/>
            <person name="Pelletier E."/>
            <person name="Niang G."/>
            <person name="Scheremetjew M."/>
            <person name="Finn R."/>
            <person name="Kale V."/>
            <person name="Holt S."/>
            <person name="Cochrane G."/>
            <person name="Meng A."/>
            <person name="Brown T."/>
            <person name="Cohen L."/>
        </authorList>
    </citation>
    <scope>NUCLEOTIDE SEQUENCE</scope>
    <source>
        <strain evidence="5">CCMP2084</strain>
    </source>
</reference>
<feature type="region of interest" description="Disordered" evidence="3">
    <location>
        <begin position="200"/>
        <end position="249"/>
    </location>
</feature>
<name>A0A7S2UP60_9STRA</name>
<dbReference type="GO" id="GO:0000712">
    <property type="term" value="P:resolution of meiotic recombination intermediates"/>
    <property type="evidence" value="ECO:0007669"/>
    <property type="project" value="TreeGrafter"/>
</dbReference>
<evidence type="ECO:0000259" key="4">
    <source>
        <dbReference type="SMART" id="SM00891"/>
    </source>
</evidence>
<comment type="subcellular location">
    <subcellularLocation>
        <location evidence="2">Nucleus</location>
    </subcellularLocation>
</comment>
<comment type="cofactor">
    <cofactor evidence="2">
        <name>Mg(2+)</name>
        <dbReference type="ChEBI" id="CHEBI:18420"/>
    </cofactor>
</comment>
<dbReference type="GO" id="GO:0008821">
    <property type="term" value="F:crossover junction DNA endonuclease activity"/>
    <property type="evidence" value="ECO:0007669"/>
    <property type="project" value="UniProtKB-UniRule"/>
</dbReference>
<accession>A0A7S2UP60</accession>
<dbReference type="InterPro" id="IPR033309">
    <property type="entry name" value="Mus81"/>
</dbReference>
<dbReference type="GO" id="GO:0048257">
    <property type="term" value="F:3'-flap endonuclease activity"/>
    <property type="evidence" value="ECO:0007669"/>
    <property type="project" value="TreeGrafter"/>
</dbReference>
<dbReference type="InterPro" id="IPR006166">
    <property type="entry name" value="ERCC4_domain"/>
</dbReference>
<keyword evidence="2" id="KW-0540">Nuclease</keyword>
<feature type="domain" description="ERCC4" evidence="4">
    <location>
        <begin position="1"/>
        <end position="100"/>
    </location>
</feature>
<dbReference type="GO" id="GO:0005634">
    <property type="term" value="C:nucleus"/>
    <property type="evidence" value="ECO:0007669"/>
    <property type="project" value="UniProtKB-SubCell"/>
</dbReference>
<dbReference type="Gene3D" id="3.40.50.10130">
    <property type="match status" value="1"/>
</dbReference>
<dbReference type="Pfam" id="PF02732">
    <property type="entry name" value="ERCC4"/>
    <property type="match status" value="1"/>
</dbReference>
<dbReference type="SUPFAM" id="SSF52980">
    <property type="entry name" value="Restriction endonuclease-like"/>
    <property type="match status" value="1"/>
</dbReference>
<dbReference type="Gene3D" id="1.10.720.30">
    <property type="entry name" value="SAP domain"/>
    <property type="match status" value="1"/>
</dbReference>
<keyword evidence="2" id="KW-0255">Endonuclease</keyword>
<sequence length="411" mass="45042">MVMDFREGGGGSHGLHKICDLLDQHGIPYVVRELKISDYVFFVRNKLAPIIIERKTVDDVANSLADGRWERQKRNMRKAQLVLGGKDRKCQMCYLIEGDTNKRIVHGGNVGRASWNQSSEDVENAINELPRLGFSVIRSKSHMGSVVLLAQVARDVSWKAENGSIDAELTYPEFLEKMKHVPEKEGDPPTEARHQFPAAPVVDDSSTTNQAASTIPLASSTATGSPPSNDFPSHDEDETNPIPDQASEDLKKLSLAKLKTRCKDRDEKLSGAKKDLIARLLKPRKPELLILRSKSGQYVPKVPSCNAALLVALLLNHRSGTDGLAKENIMLFAEETGISKEPIGGNGGWYDGWAGMKDMTHGDPALVYLGKGKKYSLTTQPSGKAGVNVAQALHILAHRENLCKCGNYVAT</sequence>
<organism evidence="5">
    <name type="scientific">Attheya septentrionalis</name>
    <dbReference type="NCBI Taxonomy" id="420275"/>
    <lineage>
        <taxon>Eukaryota</taxon>
        <taxon>Sar</taxon>
        <taxon>Stramenopiles</taxon>
        <taxon>Ochrophyta</taxon>
        <taxon>Bacillariophyta</taxon>
        <taxon>Coscinodiscophyceae</taxon>
        <taxon>Chaetocerotophycidae</taxon>
        <taxon>Chaetocerotales</taxon>
        <taxon>Attheyaceae</taxon>
        <taxon>Attheya</taxon>
    </lineage>
</organism>
<dbReference type="GO" id="GO:0003677">
    <property type="term" value="F:DNA binding"/>
    <property type="evidence" value="ECO:0007669"/>
    <property type="project" value="UniProtKB-UniRule"/>
</dbReference>
<dbReference type="Gene3D" id="1.10.10.10">
    <property type="entry name" value="Winged helix-like DNA-binding domain superfamily/Winged helix DNA-binding domain"/>
    <property type="match status" value="1"/>
</dbReference>
<proteinExistence type="inferred from homology"/>
<evidence type="ECO:0000256" key="1">
    <source>
        <dbReference type="ARBA" id="ARBA00022801"/>
    </source>
</evidence>
<keyword evidence="2" id="KW-0539">Nucleus</keyword>
<keyword evidence="2" id="KW-0479">Metal-binding</keyword>
<keyword evidence="2" id="KW-0234">DNA repair</keyword>
<evidence type="ECO:0000256" key="3">
    <source>
        <dbReference type="SAM" id="MobiDB-lite"/>
    </source>
</evidence>
<dbReference type="GO" id="GO:0000727">
    <property type="term" value="P:double-strand break repair via break-induced replication"/>
    <property type="evidence" value="ECO:0007669"/>
    <property type="project" value="UniProtKB-UniRule"/>
</dbReference>
<comment type="function">
    <text evidence="2">Interacts with EME1 to form a DNA structure-specific endonuclease with substrate preference for branched DNA structures with a 5'-end at the branch nick. Typical substrates include 3'-flap structures, D-loops, replication forks and nicked Holliday junctions. May be required in mitosis for the processing of stalled or collapsed replication fork intermediates. May be required in meiosis for the repair of meiosis-specific double strand breaks subsequent to single-end invasion (SEI).</text>
</comment>
<feature type="compositionally biased region" description="Polar residues" evidence="3">
    <location>
        <begin position="204"/>
        <end position="231"/>
    </location>
</feature>
<dbReference type="AlphaFoldDB" id="A0A7S2UP60"/>
<dbReference type="EMBL" id="HBHQ01026303">
    <property type="protein sequence ID" value="CAD9825964.1"/>
    <property type="molecule type" value="Transcribed_RNA"/>
</dbReference>
<evidence type="ECO:0000256" key="2">
    <source>
        <dbReference type="RuleBase" id="RU369042"/>
    </source>
</evidence>
<dbReference type="SUPFAM" id="SSF68906">
    <property type="entry name" value="SAP domain"/>
    <property type="match status" value="1"/>
</dbReference>
<keyword evidence="2" id="KW-0233">DNA recombination</keyword>
<evidence type="ECO:0000313" key="5">
    <source>
        <dbReference type="EMBL" id="CAD9825964.1"/>
    </source>
</evidence>
<keyword evidence="2" id="KW-0460">Magnesium</keyword>
<keyword evidence="1 2" id="KW-0378">Hydrolase</keyword>
<dbReference type="GO" id="GO:0046872">
    <property type="term" value="F:metal ion binding"/>
    <property type="evidence" value="ECO:0007669"/>
    <property type="project" value="UniProtKB-UniRule"/>
</dbReference>
<dbReference type="InterPro" id="IPR036361">
    <property type="entry name" value="SAP_dom_sf"/>
</dbReference>
<dbReference type="PANTHER" id="PTHR13451">
    <property type="entry name" value="CLASS II CROSSOVER JUNCTION ENDONUCLEASE MUS81"/>
    <property type="match status" value="1"/>
</dbReference>
<dbReference type="SMART" id="SM00891">
    <property type="entry name" value="ERCC4"/>
    <property type="match status" value="1"/>
</dbReference>
<dbReference type="InterPro" id="IPR047416">
    <property type="entry name" value="XPF_nuclease_Mus81"/>
</dbReference>
<dbReference type="PANTHER" id="PTHR13451:SF0">
    <property type="entry name" value="CROSSOVER JUNCTION ENDONUCLEASE MUS81"/>
    <property type="match status" value="1"/>
</dbReference>
<protein>
    <recommendedName>
        <fullName evidence="2">Crossover junction endonuclease MUS81</fullName>
        <ecNumber evidence="2">3.1.22.-</ecNumber>
    </recommendedName>
</protein>
<dbReference type="InterPro" id="IPR036388">
    <property type="entry name" value="WH-like_DNA-bd_sf"/>
</dbReference>